<dbReference type="AlphaFoldDB" id="A0A1H5VNN2"/>
<evidence type="ECO:0000313" key="2">
    <source>
        <dbReference type="EMBL" id="SEF88498.1"/>
    </source>
</evidence>
<dbReference type="EMBL" id="FNVT01000001">
    <property type="protein sequence ID" value="SEF88498.1"/>
    <property type="molecule type" value="Genomic_DNA"/>
</dbReference>
<dbReference type="Pfam" id="PF26366">
    <property type="entry name" value="DUF8094"/>
    <property type="match status" value="1"/>
</dbReference>
<dbReference type="Proteomes" id="UP000236732">
    <property type="component" value="Unassembled WGS sequence"/>
</dbReference>
<name>A0A1H5VNN2_9ACTN</name>
<evidence type="ECO:0000259" key="1">
    <source>
        <dbReference type="Pfam" id="PF26366"/>
    </source>
</evidence>
<gene>
    <name evidence="2" type="ORF">SAMN05444920_101926</name>
</gene>
<organism evidence="2 3">
    <name type="scientific">Nonomuraea solani</name>
    <dbReference type="NCBI Taxonomy" id="1144553"/>
    <lineage>
        <taxon>Bacteria</taxon>
        <taxon>Bacillati</taxon>
        <taxon>Actinomycetota</taxon>
        <taxon>Actinomycetes</taxon>
        <taxon>Streptosporangiales</taxon>
        <taxon>Streptosporangiaceae</taxon>
        <taxon>Nonomuraea</taxon>
    </lineage>
</organism>
<accession>A0A1H5VNN2</accession>
<protein>
    <recommendedName>
        <fullName evidence="1">DUF8094 domain-containing protein</fullName>
    </recommendedName>
</protein>
<feature type="domain" description="DUF8094" evidence="1">
    <location>
        <begin position="149"/>
        <end position="231"/>
    </location>
</feature>
<keyword evidence="3" id="KW-1185">Reference proteome</keyword>
<dbReference type="OrthoDB" id="3510378at2"/>
<dbReference type="RefSeq" id="WP_103954410.1">
    <property type="nucleotide sequence ID" value="NZ_FNVT01000001.1"/>
</dbReference>
<evidence type="ECO:0000313" key="3">
    <source>
        <dbReference type="Proteomes" id="UP000236732"/>
    </source>
</evidence>
<reference evidence="2 3" key="1">
    <citation type="submission" date="2016-10" db="EMBL/GenBank/DDBJ databases">
        <authorList>
            <person name="de Groot N.N."/>
        </authorList>
    </citation>
    <scope>NUCLEOTIDE SEQUENCE [LARGE SCALE GENOMIC DNA]</scope>
    <source>
        <strain evidence="2 3">CGMCC 4.7037</strain>
    </source>
</reference>
<dbReference type="InterPro" id="IPR058407">
    <property type="entry name" value="DUF8094"/>
</dbReference>
<proteinExistence type="predicted"/>
<sequence length="237" mass="25309">MASYTLAIGIPETTMTMRRPTLALICLLALPACGAAERPPAVKAAPEPTGVVTVAEAGNVLKLWDQAVKQAESDGGADFAAAEAGPVMKISQINSALRKSLGERVETSHATMIKPRFAIPAKGTTRKPWFMAEFAREGERGWTQVIFARAAELYALRTAAGGALVWYAITLKETFTARTRTSRLNFDDPVAAATSHGRRYTKRATKSVSAIYLAVAPKNGKVRVPSELGAYLSITGS</sequence>